<dbReference type="InterPro" id="IPR050902">
    <property type="entry name" value="ABC_Transporter_SBP"/>
</dbReference>
<evidence type="ECO:0000313" key="2">
    <source>
        <dbReference type="EMBL" id="OBX38309.1"/>
    </source>
</evidence>
<dbReference type="InterPro" id="IPR002491">
    <property type="entry name" value="ABC_transptr_periplasmic_BD"/>
</dbReference>
<sequence>MATSPRLPASRTLDTDDFLSERRSLMHTSLLKTLGGIALTLGSAVAQADEITVTDVAGREVTVDAPVDRVILGEGRQIYLLGALQPEDPFAHVVGWREDFSQADPDNYARYAAKFPELKDIPTFGGFKDGTFDVEQAAALEPDVVLMNLEAKAATEDAAYDDKLAELGIPILYVDFREAPLEHTIPSMRLMGKLLGKQEAAEDFIDFAEAQMARVTDTIESAAPERPRVFVDRAGGYSEDCCMSFGPGNFGEYVELAGGTNIAKDIIPNTFGSLNPEQIIAANPQQVVVTGGNWDAYVPGGDWVGVGPGADMTTARAKLEALTERTAMTGIEAVANDDVHAIWHQFYNSPYYFVAVQRLAKWFHPALFADLDPGATMEELHDRFLPVDYEPGYWVSLKEH</sequence>
<dbReference type="PATRIC" id="fig|2746.7.peg.2773"/>
<evidence type="ECO:0000259" key="1">
    <source>
        <dbReference type="PROSITE" id="PS50983"/>
    </source>
</evidence>
<protein>
    <submittedName>
        <fullName evidence="2">Corrinoid ABC transporter substrate-binding protein</fullName>
    </submittedName>
</protein>
<dbReference type="AlphaFoldDB" id="A0A1B8P7W1"/>
<feature type="domain" description="Fe/B12 periplasmic-binding" evidence="1">
    <location>
        <begin position="69"/>
        <end position="371"/>
    </location>
</feature>
<comment type="caution">
    <text evidence="2">The sequence shown here is derived from an EMBL/GenBank/DDBJ whole genome shotgun (WGS) entry which is preliminary data.</text>
</comment>
<dbReference type="PROSITE" id="PS50983">
    <property type="entry name" value="FE_B12_PBP"/>
    <property type="match status" value="1"/>
</dbReference>
<dbReference type="Proteomes" id="UP000092504">
    <property type="component" value="Unassembled WGS sequence"/>
</dbReference>
<gene>
    <name evidence="2" type="ORF">A8U91_02707</name>
</gene>
<proteinExistence type="predicted"/>
<dbReference type="PANTHER" id="PTHR30535">
    <property type="entry name" value="VITAMIN B12-BINDING PROTEIN"/>
    <property type="match status" value="1"/>
</dbReference>
<dbReference type="EMBL" id="MAJD01000001">
    <property type="protein sequence ID" value="OBX38309.1"/>
    <property type="molecule type" value="Genomic_DNA"/>
</dbReference>
<dbReference type="PANTHER" id="PTHR30535:SF34">
    <property type="entry name" value="MOLYBDATE-BINDING PROTEIN MOLA"/>
    <property type="match status" value="1"/>
</dbReference>
<organism evidence="2 3">
    <name type="scientific">Halomonas elongata</name>
    <dbReference type="NCBI Taxonomy" id="2746"/>
    <lineage>
        <taxon>Bacteria</taxon>
        <taxon>Pseudomonadati</taxon>
        <taxon>Pseudomonadota</taxon>
        <taxon>Gammaproteobacteria</taxon>
        <taxon>Oceanospirillales</taxon>
        <taxon>Halomonadaceae</taxon>
        <taxon>Halomonas</taxon>
    </lineage>
</organism>
<name>A0A1B8P7W1_HALEL</name>
<accession>A0A1B8P7W1</accession>
<reference evidence="2 3" key="1">
    <citation type="submission" date="2016-06" db="EMBL/GenBank/DDBJ databases">
        <title>Genome sequence of halotolerant plant growth promoting strain of Halomonas elongata HEK1 isolated from salterns of Rann of Kutch, Gujarat, India.</title>
        <authorList>
            <person name="Gaba S."/>
            <person name="Singh R.N."/>
            <person name="Abrol S."/>
            <person name="Kaushik R."/>
            <person name="Saxena A.K."/>
        </authorList>
    </citation>
    <scope>NUCLEOTIDE SEQUENCE [LARGE SCALE GENOMIC DNA]</scope>
    <source>
        <strain evidence="2 3">HEK1</strain>
    </source>
</reference>
<dbReference type="Pfam" id="PF01497">
    <property type="entry name" value="Peripla_BP_2"/>
    <property type="match status" value="1"/>
</dbReference>
<dbReference type="SUPFAM" id="SSF53807">
    <property type="entry name" value="Helical backbone' metal receptor"/>
    <property type="match status" value="1"/>
</dbReference>
<dbReference type="Gene3D" id="3.40.50.1980">
    <property type="entry name" value="Nitrogenase molybdenum iron protein domain"/>
    <property type="match status" value="2"/>
</dbReference>
<dbReference type="CDD" id="cd01139">
    <property type="entry name" value="TroA_f"/>
    <property type="match status" value="1"/>
</dbReference>
<evidence type="ECO:0000313" key="3">
    <source>
        <dbReference type="Proteomes" id="UP000092504"/>
    </source>
</evidence>